<evidence type="ECO:0000313" key="12">
    <source>
        <dbReference type="EMBL" id="NML32586.1"/>
    </source>
</evidence>
<dbReference type="InterPro" id="IPR006143">
    <property type="entry name" value="RND_pump_MFP"/>
</dbReference>
<feature type="domain" description="Multidrug resistance protein MdtA-like C-terminal permuted SH3" evidence="11">
    <location>
        <begin position="307"/>
        <end position="368"/>
    </location>
</feature>
<evidence type="ECO:0000256" key="2">
    <source>
        <dbReference type="ARBA" id="ARBA00009477"/>
    </source>
</evidence>
<dbReference type="Pfam" id="PF25917">
    <property type="entry name" value="BSH_RND"/>
    <property type="match status" value="1"/>
</dbReference>
<dbReference type="Gene3D" id="2.40.30.170">
    <property type="match status" value="1"/>
</dbReference>
<dbReference type="NCBIfam" id="TIGR01730">
    <property type="entry name" value="RND_mfp"/>
    <property type="match status" value="1"/>
</dbReference>
<reference evidence="12 13" key="1">
    <citation type="submission" date="2020-04" db="EMBL/GenBank/DDBJ databases">
        <title>Paraburkholderia sp. G-4-1-8 isolated from soil.</title>
        <authorList>
            <person name="Dahal R.H."/>
        </authorList>
    </citation>
    <scope>NUCLEOTIDE SEQUENCE [LARGE SCALE GENOMIC DNA]</scope>
    <source>
        <strain evidence="12 13">G-4-1-8</strain>
    </source>
</reference>
<dbReference type="AlphaFoldDB" id="A0A7X9ZY63"/>
<evidence type="ECO:0000256" key="3">
    <source>
        <dbReference type="ARBA" id="ARBA00022448"/>
    </source>
</evidence>
<dbReference type="Pfam" id="PF25944">
    <property type="entry name" value="Beta-barrel_RND"/>
    <property type="match status" value="1"/>
</dbReference>
<evidence type="ECO:0000256" key="5">
    <source>
        <dbReference type="ARBA" id="ARBA00022519"/>
    </source>
</evidence>
<keyword evidence="6" id="KW-0472">Membrane</keyword>
<accession>A0A7X9ZY63</accession>
<sequence length="431" mass="44659">MSETVSSPPKRSRRGLIVFALILLVLIALVVAHLLTRKKPAHESAPIVVTVTRATLGSIPVTLSELGTVTPTATVTVLPQLSGYLTEVGYHEGQEVQKGQFLAQIDPRQYQISKQQAQATLAKDRASLAQARADLERYTQLNERKSIAQQTFADQQFLVQQDEAAVKADLANIAQYDLDLAYCRITAPIAGKVGLRLVDPGNYVTASSSTGIVVITTVKPTTVQFTVPQDALASIVQRLNTGAKLPVTAYSSDNAREIATGTLYAVSNQMATATGTVTLRATFANDDEALFPNEFVNVKLLVDTMQNAVLVPTAAVQTGAPGDFVYLVNPNSTVSVHKVKLGPSDGKSTVILSGLAVGNEVVTDGTDRLNDGAKIQPAHPQPAAAGSASGTNGASGAAGETGASASAAKAPAAASEPAPASHAAASAVAAS</sequence>
<evidence type="ECO:0000313" key="13">
    <source>
        <dbReference type="Proteomes" id="UP000583127"/>
    </source>
</evidence>
<protein>
    <submittedName>
        <fullName evidence="12">Efflux RND transporter periplasmic adaptor subunit</fullName>
    </submittedName>
</protein>
<dbReference type="SUPFAM" id="SSF111369">
    <property type="entry name" value="HlyD-like secretion proteins"/>
    <property type="match status" value="1"/>
</dbReference>
<dbReference type="RefSeq" id="WP_169498835.1">
    <property type="nucleotide sequence ID" value="NZ_JABBFZ010000009.1"/>
</dbReference>
<feature type="compositionally biased region" description="Low complexity" evidence="7">
    <location>
        <begin position="382"/>
        <end position="431"/>
    </location>
</feature>
<dbReference type="PANTHER" id="PTHR30469:SF12">
    <property type="entry name" value="MULTIDRUG RESISTANCE PROTEIN MDTA"/>
    <property type="match status" value="1"/>
</dbReference>
<dbReference type="EMBL" id="JABBFZ010000009">
    <property type="protein sequence ID" value="NML32586.1"/>
    <property type="molecule type" value="Genomic_DNA"/>
</dbReference>
<feature type="domain" description="Multidrug resistance protein MdtA-like alpha-helical hairpin" evidence="8">
    <location>
        <begin position="115"/>
        <end position="182"/>
    </location>
</feature>
<feature type="region of interest" description="Disordered" evidence="7">
    <location>
        <begin position="367"/>
        <end position="431"/>
    </location>
</feature>
<evidence type="ECO:0000259" key="10">
    <source>
        <dbReference type="Pfam" id="PF25944"/>
    </source>
</evidence>
<dbReference type="Pfam" id="PF25876">
    <property type="entry name" value="HH_MFP_RND"/>
    <property type="match status" value="1"/>
</dbReference>
<dbReference type="Pfam" id="PF25967">
    <property type="entry name" value="RND-MFP_C"/>
    <property type="match status" value="1"/>
</dbReference>
<feature type="domain" description="Multidrug resistance protein MdtA-like barrel-sandwich hybrid" evidence="9">
    <location>
        <begin position="74"/>
        <end position="216"/>
    </location>
</feature>
<keyword evidence="4" id="KW-1003">Cell membrane</keyword>
<evidence type="ECO:0000259" key="8">
    <source>
        <dbReference type="Pfam" id="PF25876"/>
    </source>
</evidence>
<dbReference type="InterPro" id="IPR058626">
    <property type="entry name" value="MdtA-like_b-barrel"/>
</dbReference>
<dbReference type="InterPro" id="IPR058625">
    <property type="entry name" value="MdtA-like_BSH"/>
</dbReference>
<dbReference type="GO" id="GO:0015562">
    <property type="term" value="F:efflux transmembrane transporter activity"/>
    <property type="evidence" value="ECO:0007669"/>
    <property type="project" value="TreeGrafter"/>
</dbReference>
<organism evidence="12 13">
    <name type="scientific">Paraburkholderia antibiotica</name>
    <dbReference type="NCBI Taxonomy" id="2728839"/>
    <lineage>
        <taxon>Bacteria</taxon>
        <taxon>Pseudomonadati</taxon>
        <taxon>Pseudomonadota</taxon>
        <taxon>Betaproteobacteria</taxon>
        <taxon>Burkholderiales</taxon>
        <taxon>Burkholderiaceae</taxon>
        <taxon>Paraburkholderia</taxon>
    </lineage>
</organism>
<feature type="domain" description="Multidrug resistance protein MdtA-like beta-barrel" evidence="10">
    <location>
        <begin position="220"/>
        <end position="304"/>
    </location>
</feature>
<proteinExistence type="inferred from homology"/>
<evidence type="ECO:0000259" key="9">
    <source>
        <dbReference type="Pfam" id="PF25917"/>
    </source>
</evidence>
<gene>
    <name evidence="12" type="ORF">HHL14_17295</name>
</gene>
<keyword evidence="13" id="KW-1185">Reference proteome</keyword>
<dbReference type="InterPro" id="IPR058627">
    <property type="entry name" value="MdtA-like_C"/>
</dbReference>
<comment type="caution">
    <text evidence="12">The sequence shown here is derived from an EMBL/GenBank/DDBJ whole genome shotgun (WGS) entry which is preliminary data.</text>
</comment>
<comment type="similarity">
    <text evidence="2">Belongs to the membrane fusion protein (MFP) (TC 8.A.1) family.</text>
</comment>
<keyword evidence="3" id="KW-0813">Transport</keyword>
<comment type="subcellular location">
    <subcellularLocation>
        <location evidence="1">Cell membrane</location>
    </subcellularLocation>
</comment>
<evidence type="ECO:0000256" key="6">
    <source>
        <dbReference type="ARBA" id="ARBA00023136"/>
    </source>
</evidence>
<dbReference type="Gene3D" id="1.10.287.470">
    <property type="entry name" value="Helix hairpin bin"/>
    <property type="match status" value="1"/>
</dbReference>
<keyword evidence="5" id="KW-0997">Cell inner membrane</keyword>
<evidence type="ECO:0000256" key="7">
    <source>
        <dbReference type="SAM" id="MobiDB-lite"/>
    </source>
</evidence>
<dbReference type="Gene3D" id="2.40.420.20">
    <property type="match status" value="1"/>
</dbReference>
<dbReference type="Proteomes" id="UP000583127">
    <property type="component" value="Unassembled WGS sequence"/>
</dbReference>
<dbReference type="GO" id="GO:1990281">
    <property type="term" value="C:efflux pump complex"/>
    <property type="evidence" value="ECO:0007669"/>
    <property type="project" value="TreeGrafter"/>
</dbReference>
<evidence type="ECO:0000256" key="4">
    <source>
        <dbReference type="ARBA" id="ARBA00022475"/>
    </source>
</evidence>
<evidence type="ECO:0000259" key="11">
    <source>
        <dbReference type="Pfam" id="PF25967"/>
    </source>
</evidence>
<dbReference type="Gene3D" id="2.40.50.100">
    <property type="match status" value="1"/>
</dbReference>
<dbReference type="PANTHER" id="PTHR30469">
    <property type="entry name" value="MULTIDRUG RESISTANCE PROTEIN MDTA"/>
    <property type="match status" value="1"/>
</dbReference>
<name>A0A7X9ZY63_9BURK</name>
<dbReference type="InterPro" id="IPR058624">
    <property type="entry name" value="MdtA-like_HH"/>
</dbReference>
<evidence type="ECO:0000256" key="1">
    <source>
        <dbReference type="ARBA" id="ARBA00004236"/>
    </source>
</evidence>